<dbReference type="EMBL" id="WNME01000003">
    <property type="protein sequence ID" value="MUB62768.1"/>
    <property type="molecule type" value="Genomic_DNA"/>
</dbReference>
<comment type="function">
    <text evidence="3">Required for maturation of urease via the functional incorporation of the urease nickel metallocenter.</text>
</comment>
<dbReference type="Proteomes" id="UP000434223">
    <property type="component" value="Unassembled WGS sequence"/>
</dbReference>
<sequence length="322" mass="36019">MYLPISGEMKGWIRLLNGSSEVFCLKTDFSKENTGDSGKNAFGRTSVLNISASAKEGKTYLKELGFTAPFKVMTPFEQENGGMKIMMLMASAGIMEGDVQEISICTERGASLECTSQSFEKIHKMGDGYAVRNIRLTVGAGSFLDYSPMPVIPFADSAFKASTDIVLEDDSSSLIWQEIMACGRAARGERFSYRFYHSGIRIWQQEKLLYREKCRFNPPETMMEGIGLFEGYSHMASLLLFHMGISDELLTRFREYVEGLPYVCGGVTRTASGDVAVRIFSNQAWEVEAVCSTLKDWAKQDRIEYFATGRVKGTKSYRSLLI</sequence>
<evidence type="ECO:0000313" key="5">
    <source>
        <dbReference type="Proteomes" id="UP000434223"/>
    </source>
</evidence>
<evidence type="ECO:0000256" key="3">
    <source>
        <dbReference type="HAMAP-Rule" id="MF_01384"/>
    </source>
</evidence>
<comment type="similarity">
    <text evidence="1 3">Belongs to the UreD family.</text>
</comment>
<keyword evidence="3" id="KW-0963">Cytoplasm</keyword>
<name>A0AAW9WED4_9FIRM</name>
<comment type="subunit">
    <text evidence="3">UreD, UreF and UreG form a complex that acts as a GTP-hydrolysis-dependent molecular chaperone, activating the urease apoprotein by helping to assemble the nickel containing metallocenter of UreC. The UreE protein probably delivers the nickel.</text>
</comment>
<protein>
    <recommendedName>
        <fullName evidence="3">Urease accessory protein UreD</fullName>
    </recommendedName>
</protein>
<comment type="subcellular location">
    <subcellularLocation>
        <location evidence="3">Cytoplasm</location>
    </subcellularLocation>
</comment>
<evidence type="ECO:0000256" key="2">
    <source>
        <dbReference type="ARBA" id="ARBA00023186"/>
    </source>
</evidence>
<dbReference type="GO" id="GO:0016151">
    <property type="term" value="F:nickel cation binding"/>
    <property type="evidence" value="ECO:0007669"/>
    <property type="project" value="UniProtKB-UniRule"/>
</dbReference>
<dbReference type="AlphaFoldDB" id="A0AAW9WED4"/>
<dbReference type="Pfam" id="PF01774">
    <property type="entry name" value="UreD"/>
    <property type="match status" value="1"/>
</dbReference>
<dbReference type="PANTHER" id="PTHR33643:SF1">
    <property type="entry name" value="UREASE ACCESSORY PROTEIN D"/>
    <property type="match status" value="1"/>
</dbReference>
<dbReference type="InterPro" id="IPR002669">
    <property type="entry name" value="UreD"/>
</dbReference>
<reference evidence="4 5" key="1">
    <citation type="submission" date="2019-09" db="EMBL/GenBank/DDBJ databases">
        <title>Draft genome sequencing of Hungatella hathewayi 123Y-2.</title>
        <authorList>
            <person name="Lv Q."/>
            <person name="Li S."/>
        </authorList>
    </citation>
    <scope>NUCLEOTIDE SEQUENCE [LARGE SCALE GENOMIC DNA]</scope>
    <source>
        <strain evidence="4 5">123Y-2</strain>
    </source>
</reference>
<dbReference type="GO" id="GO:0005737">
    <property type="term" value="C:cytoplasm"/>
    <property type="evidence" value="ECO:0007669"/>
    <property type="project" value="UniProtKB-SubCell"/>
</dbReference>
<organism evidence="4 5">
    <name type="scientific">Hungatella hathewayi</name>
    <dbReference type="NCBI Taxonomy" id="154046"/>
    <lineage>
        <taxon>Bacteria</taxon>
        <taxon>Bacillati</taxon>
        <taxon>Bacillota</taxon>
        <taxon>Clostridia</taxon>
        <taxon>Lachnospirales</taxon>
        <taxon>Lachnospiraceae</taxon>
        <taxon>Hungatella</taxon>
    </lineage>
</organism>
<gene>
    <name evidence="3" type="primary">ureD</name>
    <name evidence="4" type="ORF">GNE07_06805</name>
</gene>
<keyword evidence="3" id="KW-0996">Nickel insertion</keyword>
<keyword evidence="2 3" id="KW-0143">Chaperone</keyword>
<dbReference type="PANTHER" id="PTHR33643">
    <property type="entry name" value="UREASE ACCESSORY PROTEIN D"/>
    <property type="match status" value="1"/>
</dbReference>
<dbReference type="HAMAP" id="MF_01384">
    <property type="entry name" value="UreD"/>
    <property type="match status" value="1"/>
</dbReference>
<evidence type="ECO:0000256" key="1">
    <source>
        <dbReference type="ARBA" id="ARBA00007177"/>
    </source>
</evidence>
<comment type="caution">
    <text evidence="4">The sequence shown here is derived from an EMBL/GenBank/DDBJ whole genome shotgun (WGS) entry which is preliminary data.</text>
</comment>
<proteinExistence type="inferred from homology"/>
<evidence type="ECO:0000313" key="4">
    <source>
        <dbReference type="EMBL" id="MUB62768.1"/>
    </source>
</evidence>
<accession>A0AAW9WED4</accession>